<evidence type="ECO:0000256" key="5">
    <source>
        <dbReference type="SAM" id="MobiDB-lite"/>
    </source>
</evidence>
<sequence>MASEGANGRLIDALENADLEEVRRALRQGANANEARKRVTLLVRLPDGTTRSDSQLMEPPLALAIRTGRADLVKALIDSGCDPNVKIEWSIGGWHSPWTQLRWDSQRWDEDDALKFASALDFALTRGRRLFNFPGREVTLRSPSDGDAVCVWISLQPQIEVIRVLLEGGARVTPTALVRAKGLKNPQLLELVHDFASKEPVISPVATSPTTVSPLKGSYPQLELPPSRDAQQRSGGPLHQRQPSKGRSAIRLSPTAPDVVEQESAPSLSDSPSVGLAAPAAEVPMADVTTSPPLAPSPLPSDAGEIADLLATVADLRAVLAERDARISELEQDLDVTVDDLQQVLADGDSEPTQRDRERRKRLVELENGIRERDERLAQAEAELVELREKEERVQELEEMVREREEKIATMEEERTRLEDGSLLSGTSSTELLNSGEMPALSLHEVTPIDEDTLKTVDPAIIINFLLTGIRERDVNITLLVETDHRRRATIAALRGQLLSLEEAQRNAEASHARTLADRTERITTLGNELGAAQRQAQEARGQVRSREDRIAKLMNQIAMLEEDVLGRTIGDENEAAAYAESLRAQVRERDDRIADLEEEMYKGYRQTAEEIRQLKENTRKADKLQQSTKDELASVLEAESSLLQKQLSEERDQNKDLKEQVRYLESELAVEKSRAGDMALLREPFPRGLTPDLSSNVTRHLETELASEREKVDRLLRELKSLERKHAEVEAGQTGAAPINPQSGWLEWGTKRHVLAKDQSAAATVNGQSQVNGTRQMRTVAPTPPSLVKRTLIVVASYEPKAKDELTLKIGDIVVCLFEWGDGWGAGTNKSRIQTGFFPLSCVSLESQSVSEVVPVIPTRTLSLRDRRATLNA</sequence>
<evidence type="ECO:0000256" key="2">
    <source>
        <dbReference type="PROSITE-ProRule" id="PRU00023"/>
    </source>
</evidence>
<evidence type="ECO:0000313" key="7">
    <source>
        <dbReference type="EMBL" id="KXS10059.1"/>
    </source>
</evidence>
<feature type="coiled-coil region" evidence="4">
    <location>
        <begin position="699"/>
        <end position="733"/>
    </location>
</feature>
<dbReference type="EMBL" id="KQ965838">
    <property type="protein sequence ID" value="KXS10059.1"/>
    <property type="molecule type" value="Genomic_DNA"/>
</dbReference>
<dbReference type="Proteomes" id="UP000070544">
    <property type="component" value="Unassembled WGS sequence"/>
</dbReference>
<feature type="coiled-coil region" evidence="4">
    <location>
        <begin position="313"/>
        <end position="421"/>
    </location>
</feature>
<dbReference type="CDD" id="cd00174">
    <property type="entry name" value="SH3"/>
    <property type="match status" value="1"/>
</dbReference>
<protein>
    <recommendedName>
        <fullName evidence="6">SH3 domain-containing protein</fullName>
    </recommendedName>
</protein>
<dbReference type="InterPro" id="IPR001452">
    <property type="entry name" value="SH3_domain"/>
</dbReference>
<reference evidence="7 8" key="1">
    <citation type="journal article" date="2015" name="Genome Biol. Evol.">
        <title>Phylogenomic analyses indicate that early fungi evolved digesting cell walls of algal ancestors of land plants.</title>
        <authorList>
            <person name="Chang Y."/>
            <person name="Wang S."/>
            <person name="Sekimoto S."/>
            <person name="Aerts A.L."/>
            <person name="Choi C."/>
            <person name="Clum A."/>
            <person name="LaButti K.M."/>
            <person name="Lindquist E.A."/>
            <person name="Yee Ngan C."/>
            <person name="Ohm R.A."/>
            <person name="Salamov A.A."/>
            <person name="Grigoriev I.V."/>
            <person name="Spatafora J.W."/>
            <person name="Berbee M.L."/>
        </authorList>
    </citation>
    <scope>NUCLEOTIDE SEQUENCE [LARGE SCALE GENOMIC DNA]</scope>
    <source>
        <strain evidence="7 8">JEL478</strain>
    </source>
</reference>
<feature type="region of interest" description="Disordered" evidence="5">
    <location>
        <begin position="204"/>
        <end position="275"/>
    </location>
</feature>
<dbReference type="PROSITE" id="PS50002">
    <property type="entry name" value="SH3"/>
    <property type="match status" value="1"/>
</dbReference>
<feature type="domain" description="SH3" evidence="6">
    <location>
        <begin position="788"/>
        <end position="849"/>
    </location>
</feature>
<keyword evidence="4" id="KW-0175">Coiled coil</keyword>
<evidence type="ECO:0000256" key="4">
    <source>
        <dbReference type="SAM" id="Coils"/>
    </source>
</evidence>
<dbReference type="SUPFAM" id="SSF50044">
    <property type="entry name" value="SH3-domain"/>
    <property type="match status" value="1"/>
</dbReference>
<keyword evidence="8" id="KW-1185">Reference proteome</keyword>
<organism evidence="7 8">
    <name type="scientific">Gonapodya prolifera (strain JEL478)</name>
    <name type="common">Monoblepharis prolifera</name>
    <dbReference type="NCBI Taxonomy" id="1344416"/>
    <lineage>
        <taxon>Eukaryota</taxon>
        <taxon>Fungi</taxon>
        <taxon>Fungi incertae sedis</taxon>
        <taxon>Chytridiomycota</taxon>
        <taxon>Chytridiomycota incertae sedis</taxon>
        <taxon>Monoblepharidomycetes</taxon>
        <taxon>Monoblepharidales</taxon>
        <taxon>Gonapodyaceae</taxon>
        <taxon>Gonapodya</taxon>
    </lineage>
</organism>
<dbReference type="InterPro" id="IPR002110">
    <property type="entry name" value="Ankyrin_rpt"/>
</dbReference>
<feature type="coiled-coil region" evidence="4">
    <location>
        <begin position="491"/>
        <end position="675"/>
    </location>
</feature>
<dbReference type="Gene3D" id="1.25.40.20">
    <property type="entry name" value="Ankyrin repeat-containing domain"/>
    <property type="match status" value="1"/>
</dbReference>
<feature type="repeat" description="ANK" evidence="2">
    <location>
        <begin position="56"/>
        <end position="88"/>
    </location>
</feature>
<name>A0A138ZZY3_GONPJ</name>
<gene>
    <name evidence="7" type="ORF">M427DRAFT_62998</name>
</gene>
<dbReference type="AlphaFoldDB" id="A0A138ZZY3"/>
<keyword evidence="1 3" id="KW-0728">SH3 domain</keyword>
<evidence type="ECO:0000256" key="1">
    <source>
        <dbReference type="ARBA" id="ARBA00022443"/>
    </source>
</evidence>
<dbReference type="InterPro" id="IPR036028">
    <property type="entry name" value="SH3-like_dom_sf"/>
</dbReference>
<dbReference type="PROSITE" id="PS50088">
    <property type="entry name" value="ANK_REPEAT"/>
    <property type="match status" value="1"/>
</dbReference>
<accession>A0A138ZZY3</accession>
<dbReference type="InterPro" id="IPR036770">
    <property type="entry name" value="Ankyrin_rpt-contain_sf"/>
</dbReference>
<keyword evidence="2" id="KW-0040">ANK repeat</keyword>
<proteinExistence type="predicted"/>
<dbReference type="OrthoDB" id="5340910at2759"/>
<dbReference type="Gene3D" id="2.30.30.40">
    <property type="entry name" value="SH3 Domains"/>
    <property type="match status" value="1"/>
</dbReference>
<evidence type="ECO:0000259" key="6">
    <source>
        <dbReference type="PROSITE" id="PS50002"/>
    </source>
</evidence>
<evidence type="ECO:0000313" key="8">
    <source>
        <dbReference type="Proteomes" id="UP000070544"/>
    </source>
</evidence>
<evidence type="ECO:0000256" key="3">
    <source>
        <dbReference type="PROSITE-ProRule" id="PRU00192"/>
    </source>
</evidence>
<dbReference type="SMART" id="SM00326">
    <property type="entry name" value="SH3"/>
    <property type="match status" value="1"/>
</dbReference>
<dbReference type="SUPFAM" id="SSF48403">
    <property type="entry name" value="Ankyrin repeat"/>
    <property type="match status" value="1"/>
</dbReference>